<reference evidence="1" key="2">
    <citation type="submission" date="2020-11" db="EMBL/GenBank/DDBJ databases">
        <authorList>
            <person name="McCartney M.A."/>
            <person name="Auch B."/>
            <person name="Kono T."/>
            <person name="Mallez S."/>
            <person name="Becker A."/>
            <person name="Gohl D.M."/>
            <person name="Silverstein K.A.T."/>
            <person name="Koren S."/>
            <person name="Bechman K.B."/>
            <person name="Herman A."/>
            <person name="Abrahante J.E."/>
            <person name="Garbe J."/>
        </authorList>
    </citation>
    <scope>NUCLEOTIDE SEQUENCE</scope>
    <source>
        <strain evidence="1">Duluth1</strain>
        <tissue evidence="1">Whole animal</tissue>
    </source>
</reference>
<accession>A0A9D4BW44</accession>
<evidence type="ECO:0000313" key="1">
    <source>
        <dbReference type="EMBL" id="KAH3711542.1"/>
    </source>
</evidence>
<reference evidence="1" key="1">
    <citation type="journal article" date="2019" name="bioRxiv">
        <title>The Genome of the Zebra Mussel, Dreissena polymorpha: A Resource for Invasive Species Research.</title>
        <authorList>
            <person name="McCartney M.A."/>
            <person name="Auch B."/>
            <person name="Kono T."/>
            <person name="Mallez S."/>
            <person name="Zhang Y."/>
            <person name="Obille A."/>
            <person name="Becker A."/>
            <person name="Abrahante J.E."/>
            <person name="Garbe J."/>
            <person name="Badalamenti J.P."/>
            <person name="Herman A."/>
            <person name="Mangelson H."/>
            <person name="Liachko I."/>
            <person name="Sullivan S."/>
            <person name="Sone E.D."/>
            <person name="Koren S."/>
            <person name="Silverstein K.A.T."/>
            <person name="Beckman K.B."/>
            <person name="Gohl D.M."/>
        </authorList>
    </citation>
    <scope>NUCLEOTIDE SEQUENCE</scope>
    <source>
        <strain evidence="1">Duluth1</strain>
        <tissue evidence="1">Whole animal</tissue>
    </source>
</reference>
<name>A0A9D4BW44_DREPO</name>
<gene>
    <name evidence="1" type="ORF">DPMN_071211</name>
</gene>
<sequence length="415" mass="47499">MMSQTSEIYSQESTIPYELSQTDDVFLNELAQVDELYHIGHESFAKSNDNLTVFQSNFVQVETCDVDLGNHASISFEDVDDHFDDYDGDTCDQVDCLLYDDHINCGESESDQIQMDHKQNDIRKEDQKEAEIISNFTHETCQCSVFYGSKPCSTIVGVDNLLENRTQCQELSSREKELVVKSQLCTQRKKSTFTSENKKSKKLRTRPSQKYFFHGQQICKKTFCFAFAISQSTLKRMSKSYDMYGLSVNEHGNCKTTPAHALSFDDTTRIKKFIEEYAYKNALPLPGRLPNCPKQTVLLLPCDKNVTDIYDLYMKSAKEANYRVVSLKTFRNKWNSLCPHIAVATPATDLCVKCQKFMGKLKTNAHLSDEERHNVLSDYTCHVQKANRQRQLFKDQVLCSKAVCSTTDVTEGLEK</sequence>
<dbReference type="PANTHER" id="PTHR34415:SF1">
    <property type="entry name" value="INTEGRASE CATALYTIC DOMAIN-CONTAINING PROTEIN"/>
    <property type="match status" value="1"/>
</dbReference>
<protein>
    <submittedName>
        <fullName evidence="1">Uncharacterized protein</fullName>
    </submittedName>
</protein>
<dbReference type="AlphaFoldDB" id="A0A9D4BW44"/>
<proteinExistence type="predicted"/>
<organism evidence="1 2">
    <name type="scientific">Dreissena polymorpha</name>
    <name type="common">Zebra mussel</name>
    <name type="synonym">Mytilus polymorpha</name>
    <dbReference type="NCBI Taxonomy" id="45954"/>
    <lineage>
        <taxon>Eukaryota</taxon>
        <taxon>Metazoa</taxon>
        <taxon>Spiralia</taxon>
        <taxon>Lophotrochozoa</taxon>
        <taxon>Mollusca</taxon>
        <taxon>Bivalvia</taxon>
        <taxon>Autobranchia</taxon>
        <taxon>Heteroconchia</taxon>
        <taxon>Euheterodonta</taxon>
        <taxon>Imparidentia</taxon>
        <taxon>Neoheterodontei</taxon>
        <taxon>Myida</taxon>
        <taxon>Dreissenoidea</taxon>
        <taxon>Dreissenidae</taxon>
        <taxon>Dreissena</taxon>
    </lineage>
</organism>
<dbReference type="EMBL" id="JAIWYP010000014">
    <property type="protein sequence ID" value="KAH3711542.1"/>
    <property type="molecule type" value="Genomic_DNA"/>
</dbReference>
<dbReference type="PANTHER" id="PTHR34415">
    <property type="entry name" value="INTEGRASE CATALYTIC DOMAIN-CONTAINING PROTEIN"/>
    <property type="match status" value="1"/>
</dbReference>
<comment type="caution">
    <text evidence="1">The sequence shown here is derived from an EMBL/GenBank/DDBJ whole genome shotgun (WGS) entry which is preliminary data.</text>
</comment>
<keyword evidence="2" id="KW-1185">Reference proteome</keyword>
<dbReference type="Proteomes" id="UP000828390">
    <property type="component" value="Unassembled WGS sequence"/>
</dbReference>
<evidence type="ECO:0000313" key="2">
    <source>
        <dbReference type="Proteomes" id="UP000828390"/>
    </source>
</evidence>